<protein>
    <submittedName>
        <fullName evidence="2">Uncharacterized protein</fullName>
    </submittedName>
</protein>
<reference evidence="2 3" key="1">
    <citation type="submission" date="2020-01" db="EMBL/GenBank/DDBJ databases">
        <title>Draft genome sequence of Cand. Neptunochlamydia vexilliferae K9.</title>
        <authorList>
            <person name="Schulz F."/>
            <person name="Koestlbacher S."/>
            <person name="Wascher F."/>
            <person name="Pizzetti I."/>
            <person name="Horn M."/>
        </authorList>
    </citation>
    <scope>NUCLEOTIDE SEQUENCE [LARGE SCALE GENOMIC DNA]</scope>
    <source>
        <strain evidence="2 3">K9</strain>
    </source>
</reference>
<feature type="region of interest" description="Disordered" evidence="1">
    <location>
        <begin position="20"/>
        <end position="58"/>
    </location>
</feature>
<dbReference type="Proteomes" id="UP001194714">
    <property type="component" value="Unassembled WGS sequence"/>
</dbReference>
<sequence length="58" mass="6354">MTLLPLSTLIFTLLAGGDILDGPTSDTKGDIISRYQGYDIEETEDEVDEDDSSEEEEA</sequence>
<evidence type="ECO:0000313" key="2">
    <source>
        <dbReference type="EMBL" id="MBF5059029.1"/>
    </source>
</evidence>
<feature type="compositionally biased region" description="Acidic residues" evidence="1">
    <location>
        <begin position="39"/>
        <end position="58"/>
    </location>
</feature>
<gene>
    <name evidence="2" type="ORF">NEPTK9_000534</name>
</gene>
<organism evidence="2 3">
    <name type="scientific">Candidatus Neptunichlamydia vexilliferae</name>
    <dbReference type="NCBI Taxonomy" id="1651774"/>
    <lineage>
        <taxon>Bacteria</taxon>
        <taxon>Pseudomonadati</taxon>
        <taxon>Chlamydiota</taxon>
        <taxon>Chlamydiia</taxon>
        <taxon>Parachlamydiales</taxon>
        <taxon>Simkaniaceae</taxon>
        <taxon>Candidatus Neptunichlamydia</taxon>
    </lineage>
</organism>
<proteinExistence type="predicted"/>
<dbReference type="RefSeq" id="WP_194847329.1">
    <property type="nucleotide sequence ID" value="NZ_JAAEJV010000009.1"/>
</dbReference>
<comment type="caution">
    <text evidence="2">The sequence shown here is derived from an EMBL/GenBank/DDBJ whole genome shotgun (WGS) entry which is preliminary data.</text>
</comment>
<keyword evidence="3" id="KW-1185">Reference proteome</keyword>
<evidence type="ECO:0000256" key="1">
    <source>
        <dbReference type="SAM" id="MobiDB-lite"/>
    </source>
</evidence>
<name>A0ABS0AY18_9BACT</name>
<evidence type="ECO:0000313" key="3">
    <source>
        <dbReference type="Proteomes" id="UP001194714"/>
    </source>
</evidence>
<dbReference type="EMBL" id="JAAEJV010000009">
    <property type="protein sequence ID" value="MBF5059029.1"/>
    <property type="molecule type" value="Genomic_DNA"/>
</dbReference>
<accession>A0ABS0AY18</accession>